<dbReference type="Proteomes" id="UP000792063">
    <property type="component" value="Unassembled WGS sequence"/>
</dbReference>
<evidence type="ECO:0000259" key="2">
    <source>
        <dbReference type="PROSITE" id="PS50191"/>
    </source>
</evidence>
<dbReference type="InterPro" id="IPR036865">
    <property type="entry name" value="CRAL-TRIO_dom_sf"/>
</dbReference>
<dbReference type="EMBL" id="JPWV03000068">
    <property type="protein sequence ID" value="KAG2526676.1"/>
    <property type="molecule type" value="Genomic_DNA"/>
</dbReference>
<dbReference type="PANTHER" id="PTHR23324">
    <property type="entry name" value="SEC14 RELATED PROTEIN"/>
    <property type="match status" value="1"/>
</dbReference>
<evidence type="ECO:0000313" key="6">
    <source>
        <dbReference type="EMBL" id="RLN37370.1"/>
    </source>
</evidence>
<organism evidence="7 8">
    <name type="scientific">Phytophthora kernoviae</name>
    <dbReference type="NCBI Taxonomy" id="325452"/>
    <lineage>
        <taxon>Eukaryota</taxon>
        <taxon>Sar</taxon>
        <taxon>Stramenopiles</taxon>
        <taxon>Oomycota</taxon>
        <taxon>Peronosporomycetes</taxon>
        <taxon>Peronosporales</taxon>
        <taxon>Peronosporaceae</taxon>
        <taxon>Phytophthora</taxon>
    </lineage>
</organism>
<feature type="domain" description="CRAL-TRIO" evidence="2">
    <location>
        <begin position="356"/>
        <end position="512"/>
    </location>
</feature>
<dbReference type="SMART" id="SM00516">
    <property type="entry name" value="SEC14"/>
    <property type="match status" value="1"/>
</dbReference>
<evidence type="ECO:0000313" key="9">
    <source>
        <dbReference type="Proteomes" id="UP000285883"/>
    </source>
</evidence>
<dbReference type="InterPro" id="IPR036273">
    <property type="entry name" value="CRAL/TRIO_N_dom_sf"/>
</dbReference>
<dbReference type="STRING" id="325452.A0A421GSR5"/>
<dbReference type="InterPro" id="IPR051064">
    <property type="entry name" value="SEC14/CRAL-TRIO_domain"/>
</dbReference>
<comment type="caution">
    <text evidence="7">The sequence shown here is derived from an EMBL/GenBank/DDBJ whole genome shotgun (WGS) entry which is preliminary data.</text>
</comment>
<evidence type="ECO:0000313" key="4">
    <source>
        <dbReference type="EMBL" id="KAG2526676.1"/>
    </source>
</evidence>
<dbReference type="InterPro" id="IPR036598">
    <property type="entry name" value="GOLD_dom_sf"/>
</dbReference>
<dbReference type="InterPro" id="IPR001251">
    <property type="entry name" value="CRAL-TRIO_dom"/>
</dbReference>
<dbReference type="Proteomes" id="UP000285883">
    <property type="component" value="Unassembled WGS sequence"/>
</dbReference>
<dbReference type="Proteomes" id="UP000285624">
    <property type="component" value="Unassembled WGS sequence"/>
</dbReference>
<feature type="domain" description="GOLD" evidence="3">
    <location>
        <begin position="530"/>
        <end position="631"/>
    </location>
</feature>
<keyword evidence="8" id="KW-1185">Reference proteome</keyword>
<dbReference type="Pfam" id="PF00650">
    <property type="entry name" value="CRAL_TRIO"/>
    <property type="match status" value="1"/>
</dbReference>
<reference evidence="8 9" key="2">
    <citation type="submission" date="2018-07" db="EMBL/GenBank/DDBJ databases">
        <title>Genome sequencing of oomycete isolates from Chile give support for New Zealand origin for Phytophthora kernoviae and make available the first Nothophytophthora sp. genome.</title>
        <authorList>
            <person name="Studholme D.J."/>
            <person name="Sanfuentes E."/>
            <person name="Panda P."/>
            <person name="Hill R."/>
            <person name="Sambles C."/>
            <person name="Grant M."/>
            <person name="Williams N.M."/>
            <person name="Mcdougal R.L."/>
        </authorList>
    </citation>
    <scope>NUCLEOTIDE SEQUENCE [LARGE SCALE GENOMIC DNA]</scope>
    <source>
        <strain evidence="6">Chile2</strain>
        <strain evidence="7">Chile4</strain>
    </source>
</reference>
<evidence type="ECO:0000313" key="7">
    <source>
        <dbReference type="EMBL" id="RLN81267.1"/>
    </source>
</evidence>
<accession>A0A421GSR5</accession>
<feature type="compositionally biased region" description="Polar residues" evidence="1">
    <location>
        <begin position="1"/>
        <end position="12"/>
    </location>
</feature>
<evidence type="ECO:0000313" key="8">
    <source>
        <dbReference type="Proteomes" id="UP000285624"/>
    </source>
</evidence>
<dbReference type="PANTHER" id="PTHR23324:SF83">
    <property type="entry name" value="SEC14-LIKE PROTEIN 2"/>
    <property type="match status" value="1"/>
</dbReference>
<dbReference type="Proteomes" id="UP000785171">
    <property type="component" value="Unassembled WGS sequence"/>
</dbReference>
<reference evidence="4" key="1">
    <citation type="journal article" date="2015" name="Genom Data">
        <title>Genome sequences of six Phytophthora species associated with forests in New Zealand.</title>
        <authorList>
            <person name="Studholme D.J."/>
            <person name="McDougal R.L."/>
            <person name="Sambles C."/>
            <person name="Hansen E."/>
            <person name="Hardy G."/>
            <person name="Grant M."/>
            <person name="Ganley R.J."/>
            <person name="Williams N.M."/>
        </authorList>
    </citation>
    <scope>NUCLEOTIDE SEQUENCE</scope>
    <source>
        <strain evidence="4">NZFS 2646</strain>
        <strain evidence="5">NZFS 3630</strain>
    </source>
</reference>
<dbReference type="CDD" id="cd00170">
    <property type="entry name" value="SEC14"/>
    <property type="match status" value="1"/>
</dbReference>
<name>A0A421GSR5_9STRA</name>
<feature type="compositionally biased region" description="Basic and acidic residues" evidence="1">
    <location>
        <begin position="42"/>
        <end position="56"/>
    </location>
</feature>
<dbReference type="EMBL" id="JPWU03000062">
    <property type="protein sequence ID" value="KAG2528354.1"/>
    <property type="molecule type" value="Genomic_DNA"/>
</dbReference>
<evidence type="ECO:0000313" key="5">
    <source>
        <dbReference type="EMBL" id="KAG2528354.1"/>
    </source>
</evidence>
<dbReference type="GO" id="GO:0005737">
    <property type="term" value="C:cytoplasm"/>
    <property type="evidence" value="ECO:0007669"/>
    <property type="project" value="TreeGrafter"/>
</dbReference>
<feature type="region of interest" description="Disordered" evidence="1">
    <location>
        <begin position="1"/>
        <end position="74"/>
    </location>
</feature>
<dbReference type="Gene3D" id="3.40.525.10">
    <property type="entry name" value="CRAL-TRIO lipid binding domain"/>
    <property type="match status" value="1"/>
</dbReference>
<proteinExistence type="predicted"/>
<protein>
    <recommendedName>
        <fullName evidence="10">CRAL-TRIO domain-containing protein</fullName>
    </recommendedName>
</protein>
<dbReference type="PROSITE" id="PS50191">
    <property type="entry name" value="CRAL_TRIO"/>
    <property type="match status" value="1"/>
</dbReference>
<evidence type="ECO:0000259" key="3">
    <source>
        <dbReference type="PROSITE" id="PS50866"/>
    </source>
</evidence>
<dbReference type="SUPFAM" id="SSF52087">
    <property type="entry name" value="CRAL/TRIO domain"/>
    <property type="match status" value="1"/>
</dbReference>
<reference evidence="4" key="3">
    <citation type="submission" date="2020-06" db="EMBL/GenBank/DDBJ databases">
        <authorList>
            <person name="Studholme D.J."/>
        </authorList>
    </citation>
    <scope>NUCLEOTIDE SEQUENCE</scope>
    <source>
        <strain evidence="4">NZFS 2646</strain>
        <strain evidence="5">NZFS 3630</strain>
    </source>
</reference>
<evidence type="ECO:0008006" key="10">
    <source>
        <dbReference type="Google" id="ProtNLM"/>
    </source>
</evidence>
<dbReference type="EMBL" id="MBDN02000084">
    <property type="protein sequence ID" value="RLN81267.1"/>
    <property type="molecule type" value="Genomic_DNA"/>
</dbReference>
<dbReference type="InterPro" id="IPR009038">
    <property type="entry name" value="GOLD_dom"/>
</dbReference>
<dbReference type="SUPFAM" id="SSF46938">
    <property type="entry name" value="CRAL/TRIO N-terminal domain"/>
    <property type="match status" value="1"/>
</dbReference>
<dbReference type="Gene3D" id="2.60.120.680">
    <property type="entry name" value="GOLD domain"/>
    <property type="match status" value="1"/>
</dbReference>
<sequence>MEEMQSDVNMEENSAIEPGRHGSAGMFLFKQENTGEETPEEVTVREAERTANKKLADTMADEEQQRRIEEDKDGEDEVAIVRQINVEYSITAEEEERERRIHEYEITKVQDQMIRRRSQIAAIEAIEAERERRVFEDEETQVQGRQERVFSQELAVKAMEKERVRRLSLPEHRERASSGVNMPTGNVAGLERFYSCKDVEVDAEKDDLDQFDEARQTDIGDGLSEIPVVHGSASKVLVDENSEWRCFIASENAQEEKTQLHALRTSLEEELRIERHTKYVELVGDVRLLRFLRGYKMNVSVAATKYREMLALRKKLSLDDIRDDIVSNNMVPDEFPHFQKIIPHLPFLDTFDLFSAPAGHVFYFEMTGYADLPGLLKDVSEEEWQTFFLYSMEYRAIKLDQLSRKNETLVQTIMVRDLAGFSIVRFNPKLLKRLRPLLSIATTCYPESMHKVLVLHAPWVFDKVWSAVKPMLQETQLSKVYMEGNSLAQLLELAGGRDKLPKLLGGRNTTLAIPQTGFLGRNSFLLLCEDGATQADIRAGGALQLPFRMSANDTICWEYEVKAHDINFAVKFRTQGVGGAEESDKVPPERVSSGTTVASSFTASEEGTIVLSWDNSFSWARGKTIAYKAKVVKSTHDFSSLDISGNDCV</sequence>
<gene>
    <name evidence="6" type="ORF">BBI17_003989</name>
    <name evidence="7" type="ORF">BBO99_00003860</name>
    <name evidence="4" type="ORF">JM16_003587</name>
    <name evidence="5" type="ORF">JM18_003293</name>
</gene>
<dbReference type="SUPFAM" id="SSF101576">
    <property type="entry name" value="Supernatant protein factor (SPF), C-terminal domain"/>
    <property type="match status" value="1"/>
</dbReference>
<dbReference type="AlphaFoldDB" id="A0A421GSR5"/>
<dbReference type="PROSITE" id="PS50866">
    <property type="entry name" value="GOLD"/>
    <property type="match status" value="1"/>
</dbReference>
<dbReference type="EMBL" id="MAYM02000586">
    <property type="protein sequence ID" value="RLN37370.1"/>
    <property type="molecule type" value="Genomic_DNA"/>
</dbReference>
<evidence type="ECO:0000256" key="1">
    <source>
        <dbReference type="SAM" id="MobiDB-lite"/>
    </source>
</evidence>